<feature type="transmembrane region" description="Helical" evidence="1">
    <location>
        <begin position="924"/>
        <end position="949"/>
    </location>
</feature>
<dbReference type="RefSeq" id="WP_146392101.1">
    <property type="nucleotide sequence ID" value="NZ_SJPK01000007.1"/>
</dbReference>
<dbReference type="Gene3D" id="1.20.1640.10">
    <property type="entry name" value="Multidrug efflux transporter AcrB transmembrane domain"/>
    <property type="match status" value="2"/>
</dbReference>
<dbReference type="SUPFAM" id="SSF82693">
    <property type="entry name" value="Multidrug efflux transporter AcrB pore domain, PN1, PN2, PC1 and PC2 subdomains"/>
    <property type="match status" value="2"/>
</dbReference>
<feature type="transmembrane region" description="Helical" evidence="1">
    <location>
        <begin position="970"/>
        <end position="989"/>
    </location>
</feature>
<feature type="transmembrane region" description="Helical" evidence="1">
    <location>
        <begin position="898"/>
        <end position="918"/>
    </location>
</feature>
<dbReference type="AlphaFoldDB" id="A0A5C5XUH4"/>
<gene>
    <name evidence="2" type="primary">czcA_5</name>
    <name evidence="2" type="ORF">CA85_31640</name>
</gene>
<keyword evidence="1" id="KW-0472">Membrane</keyword>
<dbReference type="Gene3D" id="3.30.70.1320">
    <property type="entry name" value="Multidrug efflux transporter AcrB pore domain like"/>
    <property type="match status" value="1"/>
</dbReference>
<feature type="transmembrane region" description="Helical" evidence="1">
    <location>
        <begin position="995"/>
        <end position="1020"/>
    </location>
</feature>
<feature type="transmembrane region" description="Helical" evidence="1">
    <location>
        <begin position="873"/>
        <end position="891"/>
    </location>
</feature>
<reference evidence="2 3" key="1">
    <citation type="submission" date="2019-02" db="EMBL/GenBank/DDBJ databases">
        <title>Deep-cultivation of Planctomycetes and their phenomic and genomic characterization uncovers novel biology.</title>
        <authorList>
            <person name="Wiegand S."/>
            <person name="Jogler M."/>
            <person name="Boedeker C."/>
            <person name="Pinto D."/>
            <person name="Vollmers J."/>
            <person name="Rivas-Marin E."/>
            <person name="Kohn T."/>
            <person name="Peeters S.H."/>
            <person name="Heuer A."/>
            <person name="Rast P."/>
            <person name="Oberbeckmann S."/>
            <person name="Bunk B."/>
            <person name="Jeske O."/>
            <person name="Meyerdierks A."/>
            <person name="Storesund J.E."/>
            <person name="Kallscheuer N."/>
            <person name="Luecker S."/>
            <person name="Lage O.M."/>
            <person name="Pohl T."/>
            <person name="Merkel B.J."/>
            <person name="Hornburger P."/>
            <person name="Mueller R.-W."/>
            <person name="Bruemmer F."/>
            <person name="Labrenz M."/>
            <person name="Spormann A.M."/>
            <person name="Op Den Camp H."/>
            <person name="Overmann J."/>
            <person name="Amann R."/>
            <person name="Jetten M.S.M."/>
            <person name="Mascher T."/>
            <person name="Medema M.H."/>
            <person name="Devos D.P."/>
            <person name="Kaster A.-K."/>
            <person name="Ovreas L."/>
            <person name="Rohde M."/>
            <person name="Galperin M.Y."/>
            <person name="Jogler C."/>
        </authorList>
    </citation>
    <scope>NUCLEOTIDE SEQUENCE [LARGE SCALE GENOMIC DNA]</scope>
    <source>
        <strain evidence="2 3">CA85</strain>
    </source>
</reference>
<feature type="transmembrane region" description="Helical" evidence="1">
    <location>
        <begin position="526"/>
        <end position="546"/>
    </location>
</feature>
<evidence type="ECO:0000313" key="3">
    <source>
        <dbReference type="Proteomes" id="UP000318053"/>
    </source>
</evidence>
<dbReference type="GO" id="GO:0042910">
    <property type="term" value="F:xenobiotic transmembrane transporter activity"/>
    <property type="evidence" value="ECO:0007669"/>
    <property type="project" value="TreeGrafter"/>
</dbReference>
<dbReference type="PANTHER" id="PTHR32063">
    <property type="match status" value="1"/>
</dbReference>
<dbReference type="GO" id="GO:0005886">
    <property type="term" value="C:plasma membrane"/>
    <property type="evidence" value="ECO:0007669"/>
    <property type="project" value="TreeGrafter"/>
</dbReference>
<dbReference type="Gene3D" id="3.30.70.1440">
    <property type="entry name" value="Multidrug efflux transporter AcrB pore domain"/>
    <property type="match status" value="1"/>
</dbReference>
<feature type="transmembrane region" description="Helical" evidence="1">
    <location>
        <begin position="426"/>
        <end position="446"/>
    </location>
</feature>
<dbReference type="Pfam" id="PF00873">
    <property type="entry name" value="ACR_tran"/>
    <property type="match status" value="1"/>
</dbReference>
<dbReference type="PRINTS" id="PR00702">
    <property type="entry name" value="ACRIFLAVINRP"/>
</dbReference>
<keyword evidence="1" id="KW-1133">Transmembrane helix</keyword>
<dbReference type="InterPro" id="IPR001036">
    <property type="entry name" value="Acrflvin-R"/>
</dbReference>
<proteinExistence type="predicted"/>
<feature type="transmembrane region" description="Helical" evidence="1">
    <location>
        <begin position="381"/>
        <end position="406"/>
    </location>
</feature>
<dbReference type="Proteomes" id="UP000318053">
    <property type="component" value="Unassembled WGS sequence"/>
</dbReference>
<comment type="caution">
    <text evidence="2">The sequence shown here is derived from an EMBL/GenBank/DDBJ whole genome shotgun (WGS) entry which is preliminary data.</text>
</comment>
<evidence type="ECO:0000256" key="1">
    <source>
        <dbReference type="SAM" id="Phobius"/>
    </source>
</evidence>
<name>A0A5C5XUH4_9BACT</name>
<evidence type="ECO:0000313" key="2">
    <source>
        <dbReference type="EMBL" id="TWT65252.1"/>
    </source>
</evidence>
<organism evidence="2 3">
    <name type="scientific">Allorhodopirellula solitaria</name>
    <dbReference type="NCBI Taxonomy" id="2527987"/>
    <lineage>
        <taxon>Bacteria</taxon>
        <taxon>Pseudomonadati</taxon>
        <taxon>Planctomycetota</taxon>
        <taxon>Planctomycetia</taxon>
        <taxon>Pirellulales</taxon>
        <taxon>Pirellulaceae</taxon>
        <taxon>Allorhodopirellula</taxon>
    </lineage>
</organism>
<dbReference type="PANTHER" id="PTHR32063:SF33">
    <property type="entry name" value="RND SUPERFAMILY EFFLUX PUMP PERMEASE COMPONENT"/>
    <property type="match status" value="1"/>
</dbReference>
<feature type="transmembrane region" description="Helical" evidence="1">
    <location>
        <begin position="355"/>
        <end position="375"/>
    </location>
</feature>
<protein>
    <submittedName>
        <fullName evidence="2">Cobalt-zinc-cadmium resistance protein CzcA</fullName>
    </submittedName>
</protein>
<dbReference type="InterPro" id="IPR027463">
    <property type="entry name" value="AcrB_DN_DC_subdom"/>
</dbReference>
<dbReference type="Gene3D" id="3.30.2090.10">
    <property type="entry name" value="Multidrug efflux transporter AcrB TolC docking domain, DN and DC subdomains"/>
    <property type="match status" value="2"/>
</dbReference>
<keyword evidence="3" id="KW-1185">Reference proteome</keyword>
<sequence>MIRWFATNGIAANFLMLALLIAGTYTAFYKIPLEVSPERTMESVRIEMAYRGGTAKDVEQAILIPIEESLEGVEGIRDIISEGGQGSGRISVEAEPGTDLRTLMDDVSARIDTITTFPDETERPQISIPDSSNWWEVLSIAVTGHLSPHELREVARKVQEDVISLPGVSRAQVQGDREYEISVEVDTTKLLAYGLSLQDLTDAIQQYSIDLPAGSINSDSGTFIVRTRGQAYSEQEFQNVPIRSANGSAVTLGEVATVTDGFEEGEKIVEFNGRPALFVEVMRTGNENAIEISDKVHEYVSNARSRFPEGIELFIWDDESVEIRGRLTTLIESMLQGGLLVMLLLGLFLRPGLAFWIVAGIPVGFAGGVMLMPWFGVTANVMSLFGFIIVVGIVVDDAIVTGENVYLKMKEGMPPLEAAVEGAQEVAIPVTFGALTTMVAFIPLMFFEGSWGDFASQVPPIVAPVLLFSLVESKFILPAHLKHLRPVPYNNPLTRIQTSIANGLEYFIKRVYQPCLEFSVHHRASVLAIFASAMLLMVGYCLSGRMEFIAYPSVEQQRISAELDMPNDTSLETTAQYMGRVETALHQLQKEFVDPGTGESLVRNISKLVGARRIHRDFDKSRGAITFEVLAPSLRSAAGPRNSDLAARWNELIGPIPEATEFRIRSESSISRDRNTDNANLNIELRGPMSPEKAKVARQIKALLDEYKEFNSTWANINYGQDELELRLKPLAAELDLTQQLLAQQVRQSFFGEEAQRLQRGIDSIRVMVRLPLEQRETLHTLERMRVRTPRGADVSLSTVAEIAFTKAPSSVERKNGAEVLRCGAQPVDQTVDLLGIANELSPKIQELCQQNNLSFQYIGYVAEAEDAQRQTILSTCILAFVLYGLLAIALKSLGQPFFVLLAVPFAIIGALLGHIAMDITPSYLSIFGMLALAGVAVNDTLVMVDYVNQRLAEGATLREAALQAGARRFRPIMLTSVTTFVGLIPLLTDTSLQAQFLIPMAASLAFGVMFATLVTLFLIPCAQLAAEDIGKVLLAIKHWYFRPFLSEGPKSEVNARESPADTN</sequence>
<dbReference type="Gene3D" id="3.30.70.1430">
    <property type="entry name" value="Multidrug efflux transporter AcrB pore domain"/>
    <property type="match status" value="2"/>
</dbReference>
<dbReference type="OrthoDB" id="9806532at2"/>
<dbReference type="SUPFAM" id="SSF82866">
    <property type="entry name" value="Multidrug efflux transporter AcrB transmembrane domain"/>
    <property type="match status" value="2"/>
</dbReference>
<accession>A0A5C5XUH4</accession>
<keyword evidence="1" id="KW-0812">Transmembrane</keyword>
<dbReference type="EMBL" id="SJPK01000007">
    <property type="protein sequence ID" value="TWT65252.1"/>
    <property type="molecule type" value="Genomic_DNA"/>
</dbReference>
<dbReference type="SUPFAM" id="SSF82714">
    <property type="entry name" value="Multidrug efflux transporter AcrB TolC docking domain, DN and DC subdomains"/>
    <property type="match status" value="2"/>
</dbReference>